<reference evidence="1 2" key="1">
    <citation type="journal article" date="2013" name="Int. J. Syst. Evol. Microbiol.">
        <title>Roseomonas aerophila sp. nov., isolated from air.</title>
        <authorList>
            <person name="Kim S.J."/>
            <person name="Weon H.Y."/>
            <person name="Ahn J.H."/>
            <person name="Hong S.B."/>
            <person name="Seok S.J."/>
            <person name="Whang K.S."/>
            <person name="Kwon S.W."/>
        </authorList>
    </citation>
    <scope>NUCLEOTIDE SEQUENCE [LARGE SCALE GENOMIC DNA]</scope>
    <source>
        <strain evidence="1 2">NBRC 108923</strain>
    </source>
</reference>
<dbReference type="EMBL" id="JACTVA010000004">
    <property type="protein sequence ID" value="MBC9205962.1"/>
    <property type="molecule type" value="Genomic_DNA"/>
</dbReference>
<dbReference type="Proteomes" id="UP000626026">
    <property type="component" value="Unassembled WGS sequence"/>
</dbReference>
<organism evidence="1 2">
    <name type="scientific">Teichococcus aerophilus</name>
    <dbReference type="NCBI Taxonomy" id="1224513"/>
    <lineage>
        <taxon>Bacteria</taxon>
        <taxon>Pseudomonadati</taxon>
        <taxon>Pseudomonadota</taxon>
        <taxon>Alphaproteobacteria</taxon>
        <taxon>Acetobacterales</taxon>
        <taxon>Roseomonadaceae</taxon>
        <taxon>Roseomonas</taxon>
    </lineage>
</organism>
<dbReference type="RefSeq" id="WP_187783136.1">
    <property type="nucleotide sequence ID" value="NZ_JACTVA010000004.1"/>
</dbReference>
<gene>
    <name evidence="1" type="ORF">IBL26_03865</name>
</gene>
<keyword evidence="2" id="KW-1185">Reference proteome</keyword>
<evidence type="ECO:0000313" key="1">
    <source>
        <dbReference type="EMBL" id="MBC9205962.1"/>
    </source>
</evidence>
<sequence length="247" mass="27844">MTEDRLELPPDDFDAEAVIERQRLALSQFPHGLVRRHLAQIGLSPDASPSEVALHGLVMDLYRRLDLLTGPADIRRTDPLSFYEKNVSPVLQLLQRQRSLNTIQPPVQIDLRENFLGYNWHGAEAAYGCDAWRWMGPGPQSGIMLPVLRDMRMIRLIGRSSVSAQDSELDIKLNGTSLKILSDRKLAGNLDIRLEIPADLATDTQMNTFPWWVLQFDIRTHTKPSSAETRTLGYGIGYLEILGGQDD</sequence>
<accession>A0ABR7RIH8</accession>
<proteinExistence type="predicted"/>
<comment type="caution">
    <text evidence="1">The sequence shown here is derived from an EMBL/GenBank/DDBJ whole genome shotgun (WGS) entry which is preliminary data.</text>
</comment>
<name>A0ABR7RIH8_9PROT</name>
<evidence type="ECO:0000313" key="2">
    <source>
        <dbReference type="Proteomes" id="UP000626026"/>
    </source>
</evidence>
<protein>
    <submittedName>
        <fullName evidence="1">Uncharacterized protein</fullName>
    </submittedName>
</protein>